<organism evidence="2">
    <name type="scientific">Candidatus Enterococcus dunnyi</name>
    <dbReference type="NCBI Taxonomy" id="1834192"/>
    <lineage>
        <taxon>Bacteria</taxon>
        <taxon>Bacillati</taxon>
        <taxon>Bacillota</taxon>
        <taxon>Bacilli</taxon>
        <taxon>Lactobacillales</taxon>
        <taxon>Enterococcaceae</taxon>
        <taxon>Enterococcus</taxon>
    </lineage>
</organism>
<keyword evidence="1" id="KW-0812">Transmembrane</keyword>
<evidence type="ECO:0000313" key="4">
    <source>
        <dbReference type="Proteomes" id="UP000196151"/>
    </source>
</evidence>
<dbReference type="Proteomes" id="UP000196151">
    <property type="component" value="Chromosome"/>
</dbReference>
<dbReference type="RefSeq" id="WP_087640896.1">
    <property type="nucleotide sequence ID" value="NZ_CP147246.1"/>
</dbReference>
<dbReference type="AlphaFoldDB" id="A0A200J8C9"/>
<accession>A0A200J8C9</accession>
<name>A0A200J8C9_9ENTE</name>
<evidence type="ECO:0008006" key="5">
    <source>
        <dbReference type="Google" id="ProtNLM"/>
    </source>
</evidence>
<evidence type="ECO:0000256" key="1">
    <source>
        <dbReference type="SAM" id="Phobius"/>
    </source>
</evidence>
<feature type="transmembrane region" description="Helical" evidence="1">
    <location>
        <begin position="215"/>
        <end position="233"/>
    </location>
</feature>
<protein>
    <recommendedName>
        <fullName evidence="5">Gram-positive cocci surface proteins LPxTG domain-containing protein</fullName>
    </recommendedName>
</protein>
<keyword evidence="4" id="KW-1185">Reference proteome</keyword>
<reference evidence="3" key="3">
    <citation type="submission" date="2024-03" db="EMBL/GenBank/DDBJ databases">
        <title>The Genome Sequence of Enterococcus sp. DIV0238c.</title>
        <authorList>
            <consortium name="The Broad Institute Genomics Platform"/>
            <consortium name="The Broad Institute Microbial Omics Core"/>
            <consortium name="The Broad Institute Genomic Center for Infectious Diseases"/>
            <person name="Earl A."/>
            <person name="Manson A."/>
            <person name="Gilmore M."/>
            <person name="Schwartman J."/>
            <person name="Shea T."/>
            <person name="Abouelleil A."/>
            <person name="Cao P."/>
            <person name="Chapman S."/>
            <person name="Cusick C."/>
            <person name="Young S."/>
            <person name="Neafsey D."/>
            <person name="Nusbaum C."/>
            <person name="Birren B."/>
        </authorList>
    </citation>
    <scope>NUCLEOTIDE SEQUENCE</scope>
    <source>
        <strain evidence="3">9D6_DIV0238</strain>
    </source>
</reference>
<proteinExistence type="predicted"/>
<reference evidence="3" key="2">
    <citation type="submission" date="2017-05" db="EMBL/GenBank/DDBJ databases">
        <authorList>
            <consortium name="The Broad Institute Genomics Platform"/>
            <consortium name="The Broad Institute Genomic Center for Infectious Diseases"/>
            <person name="Earl A."/>
            <person name="Manson A."/>
            <person name="Schwartman J."/>
            <person name="Gilmore M."/>
            <person name="Abouelleil A."/>
            <person name="Cao P."/>
            <person name="Chapman S."/>
            <person name="Cusick C."/>
            <person name="Shea T."/>
            <person name="Young S."/>
            <person name="Neafsey D."/>
            <person name="Nusbaum C."/>
            <person name="Birren B."/>
        </authorList>
    </citation>
    <scope>NUCLEOTIDE SEQUENCE</scope>
    <source>
        <strain evidence="3">9D6_DIV0238</strain>
    </source>
</reference>
<gene>
    <name evidence="3" type="ORF">A5889_001289</name>
    <name evidence="2" type="ORF">A5889_001790</name>
</gene>
<dbReference type="EMBL" id="NIBQ01000002">
    <property type="protein sequence ID" value="OUZ33081.1"/>
    <property type="molecule type" value="Genomic_DNA"/>
</dbReference>
<reference evidence="2" key="1">
    <citation type="submission" date="2017-05" db="EMBL/GenBank/DDBJ databases">
        <title>The Genome Sequence of Enterococcus sp. 9D6_DIV0238.</title>
        <authorList>
            <consortium name="The Broad Institute Genomics Platform"/>
            <consortium name="The Broad Institute Genomic Center for Infectious Diseases"/>
            <person name="Earl A."/>
            <person name="Manson A."/>
            <person name="Schwartman J."/>
            <person name="Gilmore M."/>
            <person name="Abouelleil A."/>
            <person name="Cao P."/>
            <person name="Chapman S."/>
            <person name="Cusick C."/>
            <person name="Shea T."/>
            <person name="Young S."/>
            <person name="Neafsey D."/>
            <person name="Nusbaum C."/>
            <person name="Birren B."/>
        </authorList>
    </citation>
    <scope>NUCLEOTIDE SEQUENCE [LARGE SCALE GENOMIC DNA]</scope>
    <source>
        <strain evidence="2">9D6_DIV0238</strain>
    </source>
</reference>
<evidence type="ECO:0000313" key="2">
    <source>
        <dbReference type="EMBL" id="OUZ33081.1"/>
    </source>
</evidence>
<keyword evidence="1" id="KW-1133">Transmembrane helix</keyword>
<feature type="transmembrane region" description="Helical" evidence="1">
    <location>
        <begin position="12"/>
        <end position="34"/>
    </location>
</feature>
<sequence length="245" mass="27227">MLQLLVQKRLPSLVLYSLVSIMITFTSGTLLAVASQTLPPGLIIGDETGISASSEGEYYVDLPNVLPGESYEKIITIRGLDIKEPFELGILVTPDSSKGLIDFNQLITLTLTLDNKVLYQGPLLGNGEFDWTVQPLIIGTCEYGTDQILTARFDVDKNFTAADFKEESQLLYHWTFVATKNQPETLTSTSKEPVSKEKEQSKGMFPLTGEEIRNLIYKILTGLLLVLISILLWKKHKEEPSKKGS</sequence>
<dbReference type="EMBL" id="CP147246">
    <property type="protein sequence ID" value="WYJ93787.1"/>
    <property type="molecule type" value="Genomic_DNA"/>
</dbReference>
<evidence type="ECO:0000313" key="3">
    <source>
        <dbReference type="EMBL" id="WYJ93787.1"/>
    </source>
</evidence>
<keyword evidence="1" id="KW-0472">Membrane</keyword>
<dbReference type="OrthoDB" id="2180068at2"/>